<dbReference type="RefSeq" id="WP_015762499.1">
    <property type="nucleotide sequence ID" value="NZ_RZNE01000010.1"/>
</dbReference>
<evidence type="ECO:0000313" key="2">
    <source>
        <dbReference type="EMBL" id="QCD66109.1"/>
    </source>
</evidence>
<dbReference type="EMBL" id="CP039375">
    <property type="protein sequence ID" value="QCD66109.1"/>
    <property type="molecule type" value="Genomic_DNA"/>
</dbReference>
<dbReference type="Proteomes" id="UP000297053">
    <property type="component" value="Chromosome"/>
</dbReference>
<evidence type="ECO:0000259" key="1">
    <source>
        <dbReference type="Pfam" id="PF07790"/>
    </source>
</evidence>
<dbReference type="NCBIfam" id="TIGR02537">
    <property type="entry name" value="arch_flag_Nterm"/>
    <property type="match status" value="1"/>
</dbReference>
<gene>
    <name evidence="2" type="ORF">E5139_10820</name>
</gene>
<dbReference type="Pfam" id="PF07790">
    <property type="entry name" value="Pilin_N"/>
    <property type="match status" value="1"/>
</dbReference>
<feature type="domain" description="Archaeal Type IV pilin N-terminal" evidence="1">
    <location>
        <begin position="8"/>
        <end position="90"/>
    </location>
</feature>
<protein>
    <submittedName>
        <fullName evidence="2">Type IV pilin</fullName>
    </submittedName>
</protein>
<dbReference type="AlphaFoldDB" id="A0A4D6KH51"/>
<evidence type="ECO:0000313" key="3">
    <source>
        <dbReference type="Proteomes" id="UP000297053"/>
    </source>
</evidence>
<name>A0A4D6KH51_9EURY</name>
<reference evidence="2 3" key="1">
    <citation type="submission" date="2019-04" db="EMBL/GenBank/DDBJ databases">
        <title>Complete genome sequence of Arthrobacter sp. ZXY-2 associated with effective atrazine degradation and salt adaptation.</title>
        <authorList>
            <person name="Zhao X."/>
        </authorList>
    </citation>
    <scope>NUCLEOTIDE SEQUENCE [LARGE SCALE GENOMIC DNA]</scope>
    <source>
        <strain evidence="3">ZP60</strain>
    </source>
</reference>
<organism evidence="2 3">
    <name type="scientific">Halomicrobium mukohataei</name>
    <dbReference type="NCBI Taxonomy" id="57705"/>
    <lineage>
        <taxon>Archaea</taxon>
        <taxon>Methanobacteriati</taxon>
        <taxon>Methanobacteriota</taxon>
        <taxon>Stenosarchaea group</taxon>
        <taxon>Halobacteria</taxon>
        <taxon>Halobacteriales</taxon>
        <taxon>Haloarculaceae</taxon>
        <taxon>Halomicrobium</taxon>
    </lineage>
</organism>
<dbReference type="InterPro" id="IPR012859">
    <property type="entry name" value="Pilin_N_archaeal"/>
</dbReference>
<proteinExistence type="predicted"/>
<dbReference type="GeneID" id="42179434"/>
<sequence length="189" mass="19734">MMSSRSGRAVSPVVANVLLVAVVVILAATVSVFALGFAEEATKPGPVVGQSSGTLEANTVGDGNGIVRLTHVAGDRIPVPEMEVVVDATDACGKKGRLVNLPVDRYGGKAIGPANIEGDDIFDERSYNSDGTPDENAIHGSEYTASDQIAFRIPDTDCTIEKAEEITVRVVHTPTESVPITKTLTATSQ</sequence>
<dbReference type="InterPro" id="IPR013373">
    <property type="entry name" value="Flagellin/pilin_N_arc"/>
</dbReference>
<dbReference type="KEGG" id="halz:E5139_10820"/>
<dbReference type="OMA" id="THESGDA"/>
<accession>A0A4D6KH51</accession>
<reference evidence="2 3" key="2">
    <citation type="submission" date="2019-04" db="EMBL/GenBank/DDBJ databases">
        <authorList>
            <person name="Yang S."/>
            <person name="Wei W."/>
        </authorList>
    </citation>
    <scope>NUCLEOTIDE SEQUENCE [LARGE SCALE GENOMIC DNA]</scope>
    <source>
        <strain evidence="3">ZP60</strain>
    </source>
</reference>